<proteinExistence type="predicted"/>
<evidence type="ECO:0000313" key="2">
    <source>
        <dbReference type="Proteomes" id="UP000312512"/>
    </source>
</evidence>
<dbReference type="EMBL" id="VDLX02000011">
    <property type="protein sequence ID" value="KAB8191928.1"/>
    <property type="molecule type" value="Genomic_DNA"/>
</dbReference>
<dbReference type="Proteomes" id="UP000312512">
    <property type="component" value="Unassembled WGS sequence"/>
</dbReference>
<name>A0A5C4W4X7_9ACTN</name>
<dbReference type="AlphaFoldDB" id="A0A5C4W4X7"/>
<protein>
    <submittedName>
        <fullName evidence="1">Uncharacterized protein</fullName>
    </submittedName>
</protein>
<sequence>MSTTPIADLVLVPDRHASGLIRRDGSAEGQCFPRFDGPPAFARRLGDEAGHRVIRGGAEGNGLLRSFWPVQALAMSGQVGGAARGNGNGQLA</sequence>
<dbReference type="OrthoDB" id="3902805at2"/>
<comment type="caution">
    <text evidence="1">The sequence shown here is derived from an EMBL/GenBank/DDBJ whole genome shotgun (WGS) entry which is preliminary data.</text>
</comment>
<accession>A0A5C4W4X7</accession>
<gene>
    <name evidence="1" type="ORF">FH608_028700</name>
</gene>
<keyword evidence="2" id="KW-1185">Reference proteome</keyword>
<dbReference type="RefSeq" id="WP_139633728.1">
    <property type="nucleotide sequence ID" value="NZ_VDLX02000011.1"/>
</dbReference>
<reference evidence="1 2" key="1">
    <citation type="submission" date="2019-10" db="EMBL/GenBank/DDBJ databases">
        <title>Nonomuraea sp. nov., isolated from Phyllanthus amarus.</title>
        <authorList>
            <person name="Klykleung N."/>
            <person name="Tanasupawat S."/>
        </authorList>
    </citation>
    <scope>NUCLEOTIDE SEQUENCE [LARGE SCALE GENOMIC DNA]</scope>
    <source>
        <strain evidence="1 2">PA1-10</strain>
    </source>
</reference>
<organism evidence="1 2">
    <name type="scientific">Nonomuraea phyllanthi</name>
    <dbReference type="NCBI Taxonomy" id="2219224"/>
    <lineage>
        <taxon>Bacteria</taxon>
        <taxon>Bacillati</taxon>
        <taxon>Actinomycetota</taxon>
        <taxon>Actinomycetes</taxon>
        <taxon>Streptosporangiales</taxon>
        <taxon>Streptosporangiaceae</taxon>
        <taxon>Nonomuraea</taxon>
    </lineage>
</organism>
<evidence type="ECO:0000313" key="1">
    <source>
        <dbReference type="EMBL" id="KAB8191928.1"/>
    </source>
</evidence>